<protein>
    <submittedName>
        <fullName evidence="1">Uncharacterized protein</fullName>
    </submittedName>
</protein>
<gene>
    <name evidence="1" type="ORF">TNCV_1241161</name>
</gene>
<proteinExistence type="predicted"/>
<evidence type="ECO:0000313" key="1">
    <source>
        <dbReference type="EMBL" id="GFY33266.1"/>
    </source>
</evidence>
<accession>A0A8X6WFX0</accession>
<dbReference type="EMBL" id="BMAU01021409">
    <property type="protein sequence ID" value="GFY33266.1"/>
    <property type="molecule type" value="Genomic_DNA"/>
</dbReference>
<comment type="caution">
    <text evidence="1">The sequence shown here is derived from an EMBL/GenBank/DDBJ whole genome shotgun (WGS) entry which is preliminary data.</text>
</comment>
<keyword evidence="2" id="KW-1185">Reference proteome</keyword>
<dbReference type="AlphaFoldDB" id="A0A8X6WFX0"/>
<name>A0A8X6WFX0_TRICX</name>
<dbReference type="Proteomes" id="UP000887159">
    <property type="component" value="Unassembled WGS sequence"/>
</dbReference>
<organism evidence="1 2">
    <name type="scientific">Trichonephila clavipes</name>
    <name type="common">Golden silk orbweaver</name>
    <name type="synonym">Nephila clavipes</name>
    <dbReference type="NCBI Taxonomy" id="2585209"/>
    <lineage>
        <taxon>Eukaryota</taxon>
        <taxon>Metazoa</taxon>
        <taxon>Ecdysozoa</taxon>
        <taxon>Arthropoda</taxon>
        <taxon>Chelicerata</taxon>
        <taxon>Arachnida</taxon>
        <taxon>Araneae</taxon>
        <taxon>Araneomorphae</taxon>
        <taxon>Entelegynae</taxon>
        <taxon>Araneoidea</taxon>
        <taxon>Nephilidae</taxon>
        <taxon>Trichonephila</taxon>
    </lineage>
</organism>
<reference evidence="1" key="1">
    <citation type="submission" date="2020-08" db="EMBL/GenBank/DDBJ databases">
        <title>Multicomponent nature underlies the extraordinary mechanical properties of spider dragline silk.</title>
        <authorList>
            <person name="Kono N."/>
            <person name="Nakamura H."/>
            <person name="Mori M."/>
            <person name="Yoshida Y."/>
            <person name="Ohtoshi R."/>
            <person name="Malay A.D."/>
            <person name="Moran D.A.P."/>
            <person name="Tomita M."/>
            <person name="Numata K."/>
            <person name="Arakawa K."/>
        </authorList>
    </citation>
    <scope>NUCLEOTIDE SEQUENCE</scope>
</reference>
<evidence type="ECO:0000313" key="2">
    <source>
        <dbReference type="Proteomes" id="UP000887159"/>
    </source>
</evidence>
<sequence length="68" mass="7226">MAFQSSSFFCHGSIFVNVCGDDVLCSSEGQGDFRLSRLRSLLGSLVGCLIAGDPNMTWDPLQGSNPAI</sequence>